<dbReference type="PANTHER" id="PTHR33406:SF12">
    <property type="entry name" value="BLR2997 PROTEIN"/>
    <property type="match status" value="1"/>
</dbReference>
<evidence type="ECO:0000256" key="2">
    <source>
        <dbReference type="ARBA" id="ARBA00022475"/>
    </source>
</evidence>
<evidence type="ECO:0000256" key="5">
    <source>
        <dbReference type="ARBA" id="ARBA00023136"/>
    </source>
</evidence>
<feature type="transmembrane region" description="Helical" evidence="6">
    <location>
        <begin position="703"/>
        <end position="724"/>
    </location>
</feature>
<evidence type="ECO:0000256" key="4">
    <source>
        <dbReference type="ARBA" id="ARBA00022989"/>
    </source>
</evidence>
<dbReference type="InterPro" id="IPR000731">
    <property type="entry name" value="SSD"/>
</dbReference>
<comment type="caution">
    <text evidence="8">The sequence shown here is derived from an EMBL/GenBank/DDBJ whole genome shotgun (WGS) entry which is preliminary data.</text>
</comment>
<dbReference type="Gene3D" id="1.20.1640.10">
    <property type="entry name" value="Multidrug efflux transporter AcrB transmembrane domain"/>
    <property type="match status" value="2"/>
</dbReference>
<dbReference type="GO" id="GO:0005886">
    <property type="term" value="C:plasma membrane"/>
    <property type="evidence" value="ECO:0007669"/>
    <property type="project" value="UniProtKB-SubCell"/>
</dbReference>
<accession>A0A9E4TT34</accession>
<evidence type="ECO:0000313" key="9">
    <source>
        <dbReference type="Proteomes" id="UP000886674"/>
    </source>
</evidence>
<dbReference type="Proteomes" id="UP000886674">
    <property type="component" value="Unassembled WGS sequence"/>
</dbReference>
<reference evidence="8" key="1">
    <citation type="journal article" date="2021" name="Proc. Natl. Acad. Sci. U.S.A.">
        <title>Global biogeography of chemosynthetic symbionts reveals both localized and globally distributed symbiont groups. .</title>
        <authorList>
            <person name="Osvatic J.T."/>
            <person name="Wilkins L.G.E."/>
            <person name="Leibrecht L."/>
            <person name="Leray M."/>
            <person name="Zauner S."/>
            <person name="Polzin J."/>
            <person name="Camacho Y."/>
            <person name="Gros O."/>
            <person name="van Gils J.A."/>
            <person name="Eisen J.A."/>
            <person name="Petersen J.M."/>
            <person name="Yuen B."/>
        </authorList>
    </citation>
    <scope>NUCLEOTIDE SEQUENCE</scope>
    <source>
        <strain evidence="8">MAGclacostrist055</strain>
    </source>
</reference>
<gene>
    <name evidence="8" type="ORF">JAY77_09385</name>
</gene>
<dbReference type="Pfam" id="PF03176">
    <property type="entry name" value="MMPL"/>
    <property type="match status" value="2"/>
</dbReference>
<feature type="transmembrane region" description="Helical" evidence="6">
    <location>
        <begin position="273"/>
        <end position="297"/>
    </location>
</feature>
<feature type="transmembrane region" description="Helical" evidence="6">
    <location>
        <begin position="400"/>
        <end position="418"/>
    </location>
</feature>
<keyword evidence="2" id="KW-1003">Cell membrane</keyword>
<dbReference type="AlphaFoldDB" id="A0A9E4TT34"/>
<feature type="transmembrane region" description="Helical" evidence="6">
    <location>
        <begin position="222"/>
        <end position="239"/>
    </location>
</feature>
<feature type="domain" description="SSD" evidence="7">
    <location>
        <begin position="244"/>
        <end position="371"/>
    </location>
</feature>
<feature type="transmembrane region" description="Helical" evidence="6">
    <location>
        <begin position="628"/>
        <end position="648"/>
    </location>
</feature>
<evidence type="ECO:0000313" key="8">
    <source>
        <dbReference type="EMBL" id="MCG7978342.1"/>
    </source>
</evidence>
<dbReference type="InterPro" id="IPR004869">
    <property type="entry name" value="MMPL_dom"/>
</dbReference>
<evidence type="ECO:0000256" key="3">
    <source>
        <dbReference type="ARBA" id="ARBA00022692"/>
    </source>
</evidence>
<feature type="transmembrane region" description="Helical" evidence="6">
    <location>
        <begin position="654"/>
        <end position="676"/>
    </location>
</feature>
<dbReference type="EMBL" id="JAEPCR010000043">
    <property type="protein sequence ID" value="MCG7978342.1"/>
    <property type="molecule type" value="Genomic_DNA"/>
</dbReference>
<dbReference type="PANTHER" id="PTHR33406">
    <property type="entry name" value="MEMBRANE PROTEIN MJ1562-RELATED"/>
    <property type="match status" value="1"/>
</dbReference>
<feature type="transmembrane region" description="Helical" evidence="6">
    <location>
        <begin position="318"/>
        <end position="337"/>
    </location>
</feature>
<sequence>MSWNYSVWLLKNRWLVLMSGLLIAVLAASGIRHLTFSVDYHAFFSEDNPELLAYERMINTYTHSDNLIFVLSSSNENVFSTEMLSVMREITNSSWQLPHVIRVDSVSNFQHTIAIGDDLEVRPLVEENVKIQNSDIELAREVALHEPLLRDLLVDRKGKTTAIVATFELPGKSLSEIPEIAAKARLMAQDIETRYPGMRVRLAGMIMLNNAYAESSRGDIRTLVPTMLLVIFVILAVLLRSLLLTVASLMVTILSIVTAMGLAGWAGLSITTISVVAPTIIMTIVVGNCVHILVTFLHNIHGGDDRHEALRKSLNVNLTPVLMTGITTAIGFIAMNTSDVPPLNDLGNIVAMGVGAGFIYSISFFPALVNVLRVDPNPVVTRRGYAMERFAHFVIKRSKLLFWSTGVASVMLAIMIPLNETNEKFVEQFDQRLQFRQDTDFLLNNLTGVYRIQYSLDTKESGGINAPAFLNQVEEFTAWLRDLPEVRHVASMTDTYKRLNKNMHGDDPKWYRLPESRELASQFLLLYEMSLPYGLDLNNMVSLDKSETRLVVTFENLKTNYLLKLNEEIESRWKNLGSGAEISSASTTLMFSHIVDRAVSSMITGTFGVLVLISILIMLMLRSVKIGLVSLLPNLAPMCIALGLWGLFVGEVGMSISIVLAMTLGIVVDDTVHFLCKFINARRNANLETPEAVRYTFRTVGDAMLVTSGILITGFLVLSLSLFARNAEMGLLTSITIMVALLTDFLLLPPLLMKVDAPKLIKHL</sequence>
<organism evidence="8 9">
    <name type="scientific">Candidatus Thiodiazotropha taylori</name>
    <dbReference type="NCBI Taxonomy" id="2792791"/>
    <lineage>
        <taxon>Bacteria</taxon>
        <taxon>Pseudomonadati</taxon>
        <taxon>Pseudomonadota</taxon>
        <taxon>Gammaproteobacteria</taxon>
        <taxon>Chromatiales</taxon>
        <taxon>Sedimenticolaceae</taxon>
        <taxon>Candidatus Thiodiazotropha</taxon>
    </lineage>
</organism>
<keyword evidence="5 6" id="KW-0472">Membrane</keyword>
<keyword evidence="3 6" id="KW-0812">Transmembrane</keyword>
<feature type="transmembrane region" description="Helical" evidence="6">
    <location>
        <begin position="349"/>
        <end position="372"/>
    </location>
</feature>
<name>A0A9E4TT34_9GAMM</name>
<feature type="transmembrane region" description="Helical" evidence="6">
    <location>
        <begin position="598"/>
        <end position="621"/>
    </location>
</feature>
<dbReference type="InterPro" id="IPR050545">
    <property type="entry name" value="Mycobact_MmpL"/>
</dbReference>
<evidence type="ECO:0000259" key="7">
    <source>
        <dbReference type="PROSITE" id="PS50156"/>
    </source>
</evidence>
<dbReference type="SUPFAM" id="SSF82866">
    <property type="entry name" value="Multidrug efflux transporter AcrB transmembrane domain"/>
    <property type="match status" value="2"/>
</dbReference>
<keyword evidence="4 6" id="KW-1133">Transmembrane helix</keyword>
<feature type="transmembrane region" description="Helical" evidence="6">
    <location>
        <begin position="730"/>
        <end position="752"/>
    </location>
</feature>
<dbReference type="PROSITE" id="PS50156">
    <property type="entry name" value="SSD"/>
    <property type="match status" value="1"/>
</dbReference>
<proteinExistence type="predicted"/>
<protein>
    <submittedName>
        <fullName evidence="8">Efflux RND transporter permease subunit</fullName>
    </submittedName>
</protein>
<evidence type="ECO:0000256" key="1">
    <source>
        <dbReference type="ARBA" id="ARBA00004651"/>
    </source>
</evidence>
<comment type="subcellular location">
    <subcellularLocation>
        <location evidence="1">Cell membrane</location>
        <topology evidence="1">Multi-pass membrane protein</topology>
    </subcellularLocation>
</comment>
<feature type="transmembrane region" description="Helical" evidence="6">
    <location>
        <begin position="246"/>
        <end position="267"/>
    </location>
</feature>
<evidence type="ECO:0000256" key="6">
    <source>
        <dbReference type="SAM" id="Phobius"/>
    </source>
</evidence>